<dbReference type="RefSeq" id="XP_021866347.1">
    <property type="nucleotide sequence ID" value="XM_022010655.2"/>
</dbReference>
<dbReference type="Proteomes" id="UP000813463">
    <property type="component" value="Chromosome 5"/>
</dbReference>
<evidence type="ECO:0000313" key="6">
    <source>
        <dbReference type="Proteomes" id="UP000813463"/>
    </source>
</evidence>
<accession>A0A9R0JEH3</accession>
<keyword evidence="6" id="KW-1185">Reference proteome</keyword>
<dbReference type="Pfam" id="PF02469">
    <property type="entry name" value="Fasciclin"/>
    <property type="match status" value="1"/>
</dbReference>
<feature type="transmembrane region" description="Helical" evidence="3">
    <location>
        <begin position="260"/>
        <end position="279"/>
    </location>
</feature>
<dbReference type="InterPro" id="IPR052806">
    <property type="entry name" value="Fasciclin-like_AGP"/>
</dbReference>
<evidence type="ECO:0000256" key="4">
    <source>
        <dbReference type="SAM" id="SignalP"/>
    </source>
</evidence>
<dbReference type="AlphaFoldDB" id="A0A9R0JEH3"/>
<dbReference type="Gene3D" id="2.30.180.10">
    <property type="entry name" value="FAS1 domain"/>
    <property type="match status" value="1"/>
</dbReference>
<dbReference type="PROSITE" id="PS50213">
    <property type="entry name" value="FAS1"/>
    <property type="match status" value="1"/>
</dbReference>
<feature type="region of interest" description="Disordered" evidence="2">
    <location>
        <begin position="43"/>
        <end position="65"/>
    </location>
</feature>
<dbReference type="PANTHER" id="PTHR33985">
    <property type="entry name" value="OS02G0491300 PROTEIN-RELATED"/>
    <property type="match status" value="1"/>
</dbReference>
<dbReference type="GO" id="GO:0005886">
    <property type="term" value="C:plasma membrane"/>
    <property type="evidence" value="ECO:0000318"/>
    <property type="project" value="GO_Central"/>
</dbReference>
<keyword evidence="3" id="KW-1133">Transmembrane helix</keyword>
<name>A0A9R0JEH3_SPIOL</name>
<evidence type="ECO:0000313" key="7">
    <source>
        <dbReference type="RefSeq" id="XP_021866347.1"/>
    </source>
</evidence>
<proteinExistence type="inferred from homology"/>
<protein>
    <submittedName>
        <fullName evidence="7">Fasciclin-like arabinogalactan protein 21</fullName>
    </submittedName>
</protein>
<feature type="signal peptide" evidence="4">
    <location>
        <begin position="1"/>
        <end position="19"/>
    </location>
</feature>
<reference evidence="7" key="2">
    <citation type="submission" date="2025-08" db="UniProtKB">
        <authorList>
            <consortium name="RefSeq"/>
        </authorList>
    </citation>
    <scope>IDENTIFICATION</scope>
    <source>
        <tissue evidence="7">Leaf</tissue>
    </source>
</reference>
<feature type="domain" description="FAS1" evidence="5">
    <location>
        <begin position="69"/>
        <end position="204"/>
    </location>
</feature>
<evidence type="ECO:0000256" key="3">
    <source>
        <dbReference type="SAM" id="Phobius"/>
    </source>
</evidence>
<dbReference type="GeneID" id="110805052"/>
<keyword evidence="3" id="KW-0472">Membrane</keyword>
<reference evidence="6" key="1">
    <citation type="journal article" date="2021" name="Nat. Commun.">
        <title>Genomic analyses provide insights into spinach domestication and the genetic basis of agronomic traits.</title>
        <authorList>
            <person name="Cai X."/>
            <person name="Sun X."/>
            <person name="Xu C."/>
            <person name="Sun H."/>
            <person name="Wang X."/>
            <person name="Ge C."/>
            <person name="Zhang Z."/>
            <person name="Wang Q."/>
            <person name="Fei Z."/>
            <person name="Jiao C."/>
            <person name="Wang Q."/>
        </authorList>
    </citation>
    <scope>NUCLEOTIDE SEQUENCE [LARGE SCALE GENOMIC DNA]</scope>
    <source>
        <strain evidence="6">cv. Varoflay</strain>
    </source>
</reference>
<keyword evidence="4" id="KW-0732">Signal</keyword>
<dbReference type="SMART" id="SM00554">
    <property type="entry name" value="FAS1"/>
    <property type="match status" value="1"/>
</dbReference>
<dbReference type="InterPro" id="IPR036378">
    <property type="entry name" value="FAS1_dom_sf"/>
</dbReference>
<sequence>MATTTAAIIFFSLLVTISATITSAIHLNFTTFNIAPTPSPISQPPLPSLSDLPQPPPTHLQDSPQQQQFNSIIDSIVGAGDFSNWANLLAQADPSLFPLTATLFVPEDGAFLPGNAPPPATSGNSIDALLFPYHIVPRRFTFAELRQFPCGARLPTLLPGKTLLITNTSASNYTINGVLIGHPDLFQSSIVAVHGIKNVLDYEIFGEDAASPGNSVALPENTPDTILSSPLPELKQNPRRPENEVSSAAKAQGEMYMDDVGTILGIVSWPVLIFLLLAIL</sequence>
<dbReference type="SUPFAM" id="SSF82153">
    <property type="entry name" value="FAS1 domain"/>
    <property type="match status" value="1"/>
</dbReference>
<feature type="region of interest" description="Disordered" evidence="2">
    <location>
        <begin position="227"/>
        <end position="248"/>
    </location>
</feature>
<feature type="compositionally biased region" description="Pro residues" evidence="2">
    <location>
        <begin position="43"/>
        <end position="58"/>
    </location>
</feature>
<comment type="similarity">
    <text evidence="1">Belongs to the fasciclin-like AGP family.</text>
</comment>
<evidence type="ECO:0000259" key="5">
    <source>
        <dbReference type="PROSITE" id="PS50213"/>
    </source>
</evidence>
<dbReference type="PANTHER" id="PTHR33985:SF5">
    <property type="entry name" value="FASCICLIN-LIKE ARABINOGALACTAN FAMILY PROTEIN"/>
    <property type="match status" value="1"/>
</dbReference>
<dbReference type="OrthoDB" id="2015130at2759"/>
<evidence type="ECO:0000256" key="1">
    <source>
        <dbReference type="ARBA" id="ARBA00007843"/>
    </source>
</evidence>
<keyword evidence="3" id="KW-0812">Transmembrane</keyword>
<dbReference type="GO" id="GO:0009834">
    <property type="term" value="P:plant-type secondary cell wall biogenesis"/>
    <property type="evidence" value="ECO:0000318"/>
    <property type="project" value="GO_Central"/>
</dbReference>
<organism evidence="6 7">
    <name type="scientific">Spinacia oleracea</name>
    <name type="common">Spinach</name>
    <dbReference type="NCBI Taxonomy" id="3562"/>
    <lineage>
        <taxon>Eukaryota</taxon>
        <taxon>Viridiplantae</taxon>
        <taxon>Streptophyta</taxon>
        <taxon>Embryophyta</taxon>
        <taxon>Tracheophyta</taxon>
        <taxon>Spermatophyta</taxon>
        <taxon>Magnoliopsida</taxon>
        <taxon>eudicotyledons</taxon>
        <taxon>Gunneridae</taxon>
        <taxon>Pentapetalae</taxon>
        <taxon>Caryophyllales</taxon>
        <taxon>Chenopodiaceae</taxon>
        <taxon>Chenopodioideae</taxon>
        <taxon>Anserineae</taxon>
        <taxon>Spinacia</taxon>
    </lineage>
</organism>
<dbReference type="InterPro" id="IPR000782">
    <property type="entry name" value="FAS1_domain"/>
</dbReference>
<feature type="chain" id="PRO_5040491587" evidence="4">
    <location>
        <begin position="20"/>
        <end position="280"/>
    </location>
</feature>
<gene>
    <name evidence="7" type="primary">LOC110805052</name>
</gene>
<evidence type="ECO:0000256" key="2">
    <source>
        <dbReference type="SAM" id="MobiDB-lite"/>
    </source>
</evidence>
<dbReference type="FunFam" id="2.30.180.10:FF:000046">
    <property type="entry name" value="Fasciclin-like arabinogalactan family protein"/>
    <property type="match status" value="1"/>
</dbReference>
<dbReference type="KEGG" id="soe:110805052"/>